<evidence type="ECO:0000313" key="4">
    <source>
        <dbReference type="Proteomes" id="UP000054683"/>
    </source>
</evidence>
<evidence type="ECO:0000256" key="1">
    <source>
        <dbReference type="SAM" id="MobiDB-lite"/>
    </source>
</evidence>
<dbReference type="EMBL" id="FCOK02000048">
    <property type="protein sequence ID" value="SAL54671.1"/>
    <property type="molecule type" value="Genomic_DNA"/>
</dbReference>
<organism evidence="3 4">
    <name type="scientific">Caballeronia udeis</name>
    <dbReference type="NCBI Taxonomy" id="1232866"/>
    <lineage>
        <taxon>Bacteria</taxon>
        <taxon>Pseudomonadati</taxon>
        <taxon>Pseudomonadota</taxon>
        <taxon>Betaproteobacteria</taxon>
        <taxon>Burkholderiales</taxon>
        <taxon>Burkholderiaceae</taxon>
        <taxon>Caballeronia</taxon>
    </lineage>
</organism>
<accession>A0A158IEY3</accession>
<gene>
    <name evidence="3" type="ORF">AWB69_05830</name>
</gene>
<feature type="chain" id="PRO_5008501933" description="Lipoprotein" evidence="2">
    <location>
        <begin position="19"/>
        <end position="64"/>
    </location>
</feature>
<feature type="compositionally biased region" description="Polar residues" evidence="1">
    <location>
        <begin position="31"/>
        <end position="41"/>
    </location>
</feature>
<reference evidence="3 4" key="1">
    <citation type="submission" date="2016-01" db="EMBL/GenBank/DDBJ databases">
        <authorList>
            <person name="Oliw E.H."/>
        </authorList>
    </citation>
    <scope>NUCLEOTIDE SEQUENCE [LARGE SCALE GENOMIC DNA]</scope>
    <source>
        <strain evidence="3">LMG 27134</strain>
    </source>
</reference>
<feature type="signal peptide" evidence="2">
    <location>
        <begin position="1"/>
        <end position="18"/>
    </location>
</feature>
<dbReference type="Proteomes" id="UP000054683">
    <property type="component" value="Unassembled WGS sequence"/>
</dbReference>
<keyword evidence="2" id="KW-0732">Signal</keyword>
<dbReference type="AlphaFoldDB" id="A0A158IEY3"/>
<name>A0A158IEY3_9BURK</name>
<evidence type="ECO:0000256" key="2">
    <source>
        <dbReference type="SAM" id="SignalP"/>
    </source>
</evidence>
<evidence type="ECO:0000313" key="3">
    <source>
        <dbReference type="EMBL" id="SAL54671.1"/>
    </source>
</evidence>
<feature type="region of interest" description="Disordered" evidence="1">
    <location>
        <begin position="23"/>
        <end position="48"/>
    </location>
</feature>
<evidence type="ECO:0008006" key="5">
    <source>
        <dbReference type="Google" id="ProtNLM"/>
    </source>
</evidence>
<protein>
    <recommendedName>
        <fullName evidence="5">Lipoprotein</fullName>
    </recommendedName>
</protein>
<proteinExistence type="predicted"/>
<sequence>MRNFIGLGMVLCSCVACATPMASQPGEADSLNDTTTTSPVSPTCRMVSGTADIDGTTQNISGLA</sequence>